<keyword evidence="3" id="KW-1185">Reference proteome</keyword>
<accession>A0AAW0B1J7</accession>
<evidence type="ECO:0000313" key="3">
    <source>
        <dbReference type="Proteomes" id="UP001383192"/>
    </source>
</evidence>
<evidence type="ECO:0000313" key="2">
    <source>
        <dbReference type="EMBL" id="KAK7019799.1"/>
    </source>
</evidence>
<dbReference type="EMBL" id="JAYKXP010000197">
    <property type="protein sequence ID" value="KAK7019799.1"/>
    <property type="molecule type" value="Genomic_DNA"/>
</dbReference>
<proteinExistence type="predicted"/>
<organism evidence="2 3">
    <name type="scientific">Paramarasmius palmivorus</name>
    <dbReference type="NCBI Taxonomy" id="297713"/>
    <lineage>
        <taxon>Eukaryota</taxon>
        <taxon>Fungi</taxon>
        <taxon>Dikarya</taxon>
        <taxon>Basidiomycota</taxon>
        <taxon>Agaricomycotina</taxon>
        <taxon>Agaricomycetes</taxon>
        <taxon>Agaricomycetidae</taxon>
        <taxon>Agaricales</taxon>
        <taxon>Marasmiineae</taxon>
        <taxon>Marasmiaceae</taxon>
        <taxon>Paramarasmius</taxon>
    </lineage>
</organism>
<comment type="caution">
    <text evidence="2">The sequence shown here is derived from an EMBL/GenBank/DDBJ whole genome shotgun (WGS) entry which is preliminary data.</text>
</comment>
<dbReference type="Proteomes" id="UP001383192">
    <property type="component" value="Unassembled WGS sequence"/>
</dbReference>
<dbReference type="AlphaFoldDB" id="A0AAW0B1J7"/>
<evidence type="ECO:0000256" key="1">
    <source>
        <dbReference type="SAM" id="MobiDB-lite"/>
    </source>
</evidence>
<protein>
    <submittedName>
        <fullName evidence="2">Uncharacterized protein</fullName>
    </submittedName>
</protein>
<gene>
    <name evidence="2" type="ORF">VNI00_017915</name>
</gene>
<feature type="region of interest" description="Disordered" evidence="1">
    <location>
        <begin position="141"/>
        <end position="177"/>
    </location>
</feature>
<name>A0AAW0B1J7_9AGAR</name>
<reference evidence="2 3" key="1">
    <citation type="submission" date="2024-01" db="EMBL/GenBank/DDBJ databases">
        <title>A draft genome for a cacao thread blight-causing isolate of Paramarasmius palmivorus.</title>
        <authorList>
            <person name="Baruah I.K."/>
            <person name="Bukari Y."/>
            <person name="Amoako-Attah I."/>
            <person name="Meinhardt L.W."/>
            <person name="Bailey B.A."/>
            <person name="Cohen S.P."/>
        </authorList>
    </citation>
    <scope>NUCLEOTIDE SEQUENCE [LARGE SCALE GENOMIC DNA]</scope>
    <source>
        <strain evidence="2 3">GH-12</strain>
    </source>
</reference>
<sequence>MSIHKRSLRVLFDDALHPELGPDPKTSIIGPLAGRVLQHVFPHAETHFDLDVHVAHTPLSKGLDHSCGVFDLSLGPSILSLTVYLLEIAPFCLPSFQIPNSDNQPNVPPIWHLDYLPPDREEHGERLRKWIAERTQDANFHHLSGPRVPGHSPSNTMNDRKDSSKSKDSYSEQDEAPELDKAARILADRFTHFLFWPVTPFTLINTPPLQKLELILQQYVEVGIPIIEHASAFRTKERPEEITLGLNTAAGDKKYTSEDS</sequence>
<feature type="compositionally biased region" description="Basic and acidic residues" evidence="1">
    <location>
        <begin position="158"/>
        <end position="170"/>
    </location>
</feature>